<feature type="domain" description="Carboxymuconolactone decarboxylase-like" evidence="1">
    <location>
        <begin position="48"/>
        <end position="122"/>
    </location>
</feature>
<dbReference type="Proteomes" id="UP001222770">
    <property type="component" value="Unassembled WGS sequence"/>
</dbReference>
<gene>
    <name evidence="2" type="ORF">POM99_01035</name>
</gene>
<dbReference type="PANTHER" id="PTHR34846:SF10">
    <property type="entry name" value="CYTOPLASMIC PROTEIN"/>
    <property type="match status" value="1"/>
</dbReference>
<dbReference type="SUPFAM" id="SSF69118">
    <property type="entry name" value="AhpD-like"/>
    <property type="match status" value="1"/>
</dbReference>
<proteinExistence type="predicted"/>
<dbReference type="EMBL" id="JAROCY010000001">
    <property type="protein sequence ID" value="MDF8331773.1"/>
    <property type="molecule type" value="Genomic_DNA"/>
</dbReference>
<evidence type="ECO:0000259" key="1">
    <source>
        <dbReference type="Pfam" id="PF02627"/>
    </source>
</evidence>
<comment type="caution">
    <text evidence="2">The sequence shown here is derived from an EMBL/GenBank/DDBJ whole genome shotgun (WGS) entry which is preliminary data.</text>
</comment>
<dbReference type="PANTHER" id="PTHR34846">
    <property type="entry name" value="4-CARBOXYMUCONOLACTONE DECARBOXYLASE FAMILY PROTEIN (AFU_ORTHOLOGUE AFUA_6G11590)"/>
    <property type="match status" value="1"/>
</dbReference>
<accession>A0ABT6CEN5</accession>
<organism evidence="2 3">
    <name type="scientific">Novosphingobium cyanobacteriorum</name>
    <dbReference type="NCBI Taxonomy" id="3024215"/>
    <lineage>
        <taxon>Bacteria</taxon>
        <taxon>Pseudomonadati</taxon>
        <taxon>Pseudomonadota</taxon>
        <taxon>Alphaproteobacteria</taxon>
        <taxon>Sphingomonadales</taxon>
        <taxon>Sphingomonadaceae</taxon>
        <taxon>Novosphingobium</taxon>
    </lineage>
</organism>
<dbReference type="RefSeq" id="WP_277274879.1">
    <property type="nucleotide sequence ID" value="NZ_JAROCY010000001.1"/>
</dbReference>
<dbReference type="Pfam" id="PF02627">
    <property type="entry name" value="CMD"/>
    <property type="match status" value="1"/>
</dbReference>
<dbReference type="InterPro" id="IPR003779">
    <property type="entry name" value="CMD-like"/>
</dbReference>
<dbReference type="InterPro" id="IPR029032">
    <property type="entry name" value="AhpD-like"/>
</dbReference>
<name>A0ABT6CEN5_9SPHN</name>
<protein>
    <submittedName>
        <fullName evidence="2">Carboxymuconolactone decarboxylase family protein</fullName>
    </submittedName>
</protein>
<keyword evidence="3" id="KW-1185">Reference proteome</keyword>
<reference evidence="2 3" key="1">
    <citation type="submission" date="2023-03" db="EMBL/GenBank/DDBJ databases">
        <title>Novosphingobium cyanobacteriorum sp. nov., isolated from a eutrophic reservoir during the Microcystis bloom period.</title>
        <authorList>
            <person name="Kang M."/>
            <person name="Le V."/>
            <person name="Ko S.-R."/>
            <person name="Lee S.-A."/>
            <person name="Ahn C.-Y."/>
        </authorList>
    </citation>
    <scope>NUCLEOTIDE SEQUENCE [LARGE SCALE GENOMIC DNA]</scope>
    <source>
        <strain evidence="2 3">HBC54</strain>
    </source>
</reference>
<sequence>MADTIRSFRREELSPKLQQDWDFVHKLTGQAGFIEKGAHAPELLDFTMIDFYEKIFYGGRVDVKLKHLARLRMSLGHGCRSCNLGNTIGAKEVGYSEEQLNAIEGDRSIFSEAEIAVLELADQFLMTNIQGHLEPELYARLHEHFDDAQILELGTVMSYLGGLAKMLFVFDMAEKEDTCPFLPANRTLAEAAG</sequence>
<evidence type="ECO:0000313" key="2">
    <source>
        <dbReference type="EMBL" id="MDF8331773.1"/>
    </source>
</evidence>
<evidence type="ECO:0000313" key="3">
    <source>
        <dbReference type="Proteomes" id="UP001222770"/>
    </source>
</evidence>
<dbReference type="Gene3D" id="1.20.1290.10">
    <property type="entry name" value="AhpD-like"/>
    <property type="match status" value="1"/>
</dbReference>